<dbReference type="Gene3D" id="3.40.50.300">
    <property type="entry name" value="P-loop containing nucleotide triphosphate hydrolases"/>
    <property type="match status" value="1"/>
</dbReference>
<proteinExistence type="predicted"/>
<dbReference type="InterPro" id="IPR049730">
    <property type="entry name" value="SNF2/RAD54-like_C"/>
</dbReference>
<dbReference type="PANTHER" id="PTHR10799">
    <property type="entry name" value="SNF2/RAD54 HELICASE FAMILY"/>
    <property type="match status" value="1"/>
</dbReference>
<accession>A0A813JNP2</accession>
<protein>
    <recommendedName>
        <fullName evidence="3">Helicase C-terminal domain-containing protein</fullName>
    </recommendedName>
</protein>
<evidence type="ECO:0000256" key="2">
    <source>
        <dbReference type="SAM" id="MobiDB-lite"/>
    </source>
</evidence>
<reference evidence="4" key="1">
    <citation type="submission" date="2021-02" db="EMBL/GenBank/DDBJ databases">
        <authorList>
            <person name="Dougan E. K."/>
            <person name="Rhodes N."/>
            <person name="Thang M."/>
            <person name="Chan C."/>
        </authorList>
    </citation>
    <scope>NUCLEOTIDE SEQUENCE</scope>
</reference>
<dbReference type="Pfam" id="PF00271">
    <property type="entry name" value="Helicase_C"/>
    <property type="match status" value="1"/>
</dbReference>
<dbReference type="PROSITE" id="PS51194">
    <property type="entry name" value="HELICASE_CTER"/>
    <property type="match status" value="1"/>
</dbReference>
<dbReference type="InterPro" id="IPR027417">
    <property type="entry name" value="P-loop_NTPase"/>
</dbReference>
<dbReference type="CDD" id="cd18793">
    <property type="entry name" value="SF2_C_SNF"/>
    <property type="match status" value="1"/>
</dbReference>
<dbReference type="Proteomes" id="UP000626109">
    <property type="component" value="Unassembled WGS sequence"/>
</dbReference>
<organism evidence="4 5">
    <name type="scientific">Polarella glacialis</name>
    <name type="common">Dinoflagellate</name>
    <dbReference type="NCBI Taxonomy" id="89957"/>
    <lineage>
        <taxon>Eukaryota</taxon>
        <taxon>Sar</taxon>
        <taxon>Alveolata</taxon>
        <taxon>Dinophyceae</taxon>
        <taxon>Suessiales</taxon>
        <taxon>Suessiaceae</taxon>
        <taxon>Polarella</taxon>
    </lineage>
</organism>
<dbReference type="AlphaFoldDB" id="A0A813JNP2"/>
<feature type="compositionally biased region" description="Acidic residues" evidence="2">
    <location>
        <begin position="205"/>
        <end position="223"/>
    </location>
</feature>
<name>A0A813JNP2_POLGL</name>
<dbReference type="SMART" id="SM00490">
    <property type="entry name" value="HELICc"/>
    <property type="match status" value="1"/>
</dbReference>
<feature type="region of interest" description="Disordered" evidence="2">
    <location>
        <begin position="189"/>
        <end position="234"/>
    </location>
</feature>
<evidence type="ECO:0000313" key="5">
    <source>
        <dbReference type="Proteomes" id="UP000626109"/>
    </source>
</evidence>
<keyword evidence="1" id="KW-0378">Hydrolase</keyword>
<evidence type="ECO:0000256" key="1">
    <source>
        <dbReference type="ARBA" id="ARBA00022801"/>
    </source>
</evidence>
<dbReference type="InterPro" id="IPR001650">
    <property type="entry name" value="Helicase_C-like"/>
</dbReference>
<evidence type="ECO:0000313" key="4">
    <source>
        <dbReference type="EMBL" id="CAE8683160.1"/>
    </source>
</evidence>
<feature type="domain" description="Helicase C-terminal" evidence="3">
    <location>
        <begin position="36"/>
        <end position="201"/>
    </location>
</feature>
<dbReference type="EMBL" id="CAJNNW010026168">
    <property type="protein sequence ID" value="CAE8683160.1"/>
    <property type="molecule type" value="Genomic_DNA"/>
</dbReference>
<dbReference type="GO" id="GO:0016787">
    <property type="term" value="F:hydrolase activity"/>
    <property type="evidence" value="ECO:0007669"/>
    <property type="project" value="UniProtKB-KW"/>
</dbReference>
<feature type="non-terminal residue" evidence="4">
    <location>
        <position position="246"/>
    </location>
</feature>
<evidence type="ECO:0000259" key="3">
    <source>
        <dbReference type="PROSITE" id="PS51194"/>
    </source>
</evidence>
<feature type="compositionally biased region" description="Basic and acidic residues" evidence="2">
    <location>
        <begin position="224"/>
        <end position="234"/>
    </location>
</feature>
<gene>
    <name evidence="4" type="ORF">PGLA2088_LOCUS23317</name>
</gene>
<comment type="caution">
    <text evidence="4">The sequence shown here is derived from an EMBL/GenBank/DDBJ whole genome shotgun (WGS) entry which is preliminary data.</text>
</comment>
<sequence>SQATAVRDYGLVKHLGQGFEREKFELGPEVLTGSAKVLELLRVLSEQREVGRKTLVFSQFTQFLDIIGEALQLRGFAFARLDGSSKIEDRQCIVDTFQDEASGIDVFLVSLKAGGVGLNLTAADKVILMDLSFNPQDNRQAEDRAHRLGQTRPVQVIYMVTAETMEEKVVKANIDKMALDYKFGGQKSALKGAPSSGLSLAPEATVDDEEDEGEEGDDGADEVEDKKEAKAAEAEAIRDLERQLGL</sequence>
<dbReference type="SUPFAM" id="SSF52540">
    <property type="entry name" value="P-loop containing nucleoside triphosphate hydrolases"/>
    <property type="match status" value="1"/>
</dbReference>